<organism evidence="1">
    <name type="scientific">Rhizophora mucronata</name>
    <name type="common">Asiatic mangrove</name>
    <dbReference type="NCBI Taxonomy" id="61149"/>
    <lineage>
        <taxon>Eukaryota</taxon>
        <taxon>Viridiplantae</taxon>
        <taxon>Streptophyta</taxon>
        <taxon>Embryophyta</taxon>
        <taxon>Tracheophyta</taxon>
        <taxon>Spermatophyta</taxon>
        <taxon>Magnoliopsida</taxon>
        <taxon>eudicotyledons</taxon>
        <taxon>Gunneridae</taxon>
        <taxon>Pentapetalae</taxon>
        <taxon>rosids</taxon>
        <taxon>fabids</taxon>
        <taxon>Malpighiales</taxon>
        <taxon>Rhizophoraceae</taxon>
        <taxon>Rhizophora</taxon>
    </lineage>
</organism>
<dbReference type="AlphaFoldDB" id="A0A2P2J5F6"/>
<proteinExistence type="predicted"/>
<dbReference type="EMBL" id="GGEC01008206">
    <property type="protein sequence ID" value="MBW88689.1"/>
    <property type="molecule type" value="Transcribed_RNA"/>
</dbReference>
<reference evidence="1" key="1">
    <citation type="submission" date="2018-02" db="EMBL/GenBank/DDBJ databases">
        <title>Rhizophora mucronata_Transcriptome.</title>
        <authorList>
            <person name="Meera S.P."/>
            <person name="Sreeshan A."/>
            <person name="Augustine A."/>
        </authorList>
    </citation>
    <scope>NUCLEOTIDE SEQUENCE</scope>
    <source>
        <tissue evidence="1">Leaf</tissue>
    </source>
</reference>
<sequence>MTHLNTGELGPSYLGTHLATWQNDDRLTRDFLGLTADGHGTINNENGNGATGTSVNDSMSVRKMLTYTGGLRFQHYNERDHSLWKPRGVEHAQPSASETCGDCYN</sequence>
<accession>A0A2P2J5F6</accession>
<protein>
    <submittedName>
        <fullName evidence="1">Zinc finger protein NUTCRACKER-like</fullName>
    </submittedName>
</protein>
<name>A0A2P2J5F6_RHIMU</name>
<evidence type="ECO:0000313" key="1">
    <source>
        <dbReference type="EMBL" id="MBW88689.1"/>
    </source>
</evidence>